<evidence type="ECO:0000313" key="2">
    <source>
        <dbReference type="Proteomes" id="UP000494206"/>
    </source>
</evidence>
<dbReference type="Proteomes" id="UP000494206">
    <property type="component" value="Unassembled WGS sequence"/>
</dbReference>
<dbReference type="SUPFAM" id="SSF57501">
    <property type="entry name" value="Cystine-knot cytokines"/>
    <property type="match status" value="1"/>
</dbReference>
<name>A0A8S1EY23_9PELO</name>
<proteinExistence type="predicted"/>
<gene>
    <name evidence="1" type="ORF">CBOVIS_LOCUS8333</name>
</gene>
<accession>A0A8S1EY23</accession>
<protein>
    <submittedName>
        <fullName evidence="1">Uncharacterized protein</fullName>
    </submittedName>
</protein>
<organism evidence="1 2">
    <name type="scientific">Caenorhabditis bovis</name>
    <dbReference type="NCBI Taxonomy" id="2654633"/>
    <lineage>
        <taxon>Eukaryota</taxon>
        <taxon>Metazoa</taxon>
        <taxon>Ecdysozoa</taxon>
        <taxon>Nematoda</taxon>
        <taxon>Chromadorea</taxon>
        <taxon>Rhabditida</taxon>
        <taxon>Rhabditina</taxon>
        <taxon>Rhabditomorpha</taxon>
        <taxon>Rhabditoidea</taxon>
        <taxon>Rhabditidae</taxon>
        <taxon>Peloderinae</taxon>
        <taxon>Caenorhabditis</taxon>
    </lineage>
</organism>
<sequence>MSRKSDIRVAPLNYNYNYNCSPTFQLFHISLIDARLTRRHVKRSNPGCASSANAQTHEAFSRLINRLDDEMFSYVQPEANFRLDFKPIHNHKMSPANRDCHVPNDATDGPILERSVCPYHYRLNYNEKINGRKVFCEPMYYNMRIMEFDESCDKFVEKIERIALACVTNSISDASVTHQTPVKPPSPV</sequence>
<keyword evidence="2" id="KW-1185">Reference proteome</keyword>
<reference evidence="1 2" key="1">
    <citation type="submission" date="2020-04" db="EMBL/GenBank/DDBJ databases">
        <authorList>
            <person name="Laetsch R D."/>
            <person name="Stevens L."/>
            <person name="Kumar S."/>
            <person name="Blaxter L. M."/>
        </authorList>
    </citation>
    <scope>NUCLEOTIDE SEQUENCE [LARGE SCALE GENOMIC DNA]</scope>
</reference>
<evidence type="ECO:0000313" key="1">
    <source>
        <dbReference type="EMBL" id="CAB3406233.1"/>
    </source>
</evidence>
<dbReference type="OrthoDB" id="5802485at2759"/>
<comment type="caution">
    <text evidence="1">The sequence shown here is derived from an EMBL/GenBank/DDBJ whole genome shotgun (WGS) entry which is preliminary data.</text>
</comment>
<dbReference type="AlphaFoldDB" id="A0A8S1EY23"/>
<dbReference type="EMBL" id="CADEPM010000005">
    <property type="protein sequence ID" value="CAB3406233.1"/>
    <property type="molecule type" value="Genomic_DNA"/>
</dbReference>
<dbReference type="InterPro" id="IPR029034">
    <property type="entry name" value="Cystine-knot_cytokine"/>
</dbReference>